<protein>
    <submittedName>
        <fullName evidence="3">Periplasmic protein</fullName>
    </submittedName>
</protein>
<gene>
    <name evidence="3" type="ORF">NCTC12714_00520</name>
</gene>
<accession>A0A377PTJ4</accession>
<proteinExistence type="predicted"/>
<organism evidence="3 4">
    <name type="scientific">Helicobacter muridarum</name>
    <dbReference type="NCBI Taxonomy" id="216"/>
    <lineage>
        <taxon>Bacteria</taxon>
        <taxon>Pseudomonadati</taxon>
        <taxon>Campylobacterota</taxon>
        <taxon>Epsilonproteobacteria</taxon>
        <taxon>Campylobacterales</taxon>
        <taxon>Helicobacteraceae</taxon>
        <taxon>Helicobacter</taxon>
    </lineage>
</organism>
<dbReference type="InterPro" id="IPR001478">
    <property type="entry name" value="PDZ"/>
</dbReference>
<dbReference type="Pfam" id="PF24314">
    <property type="entry name" value="DUF7488"/>
    <property type="match status" value="1"/>
</dbReference>
<dbReference type="InterPro" id="IPR036034">
    <property type="entry name" value="PDZ_sf"/>
</dbReference>
<evidence type="ECO:0000259" key="1">
    <source>
        <dbReference type="Pfam" id="PF13180"/>
    </source>
</evidence>
<dbReference type="EMBL" id="UGJE01000002">
    <property type="protein sequence ID" value="STQ85732.1"/>
    <property type="molecule type" value="Genomic_DNA"/>
</dbReference>
<dbReference type="SUPFAM" id="SSF50156">
    <property type="entry name" value="PDZ domain-like"/>
    <property type="match status" value="1"/>
</dbReference>
<keyword evidence="4" id="KW-1185">Reference proteome</keyword>
<reference evidence="3 4" key="1">
    <citation type="submission" date="2018-06" db="EMBL/GenBank/DDBJ databases">
        <authorList>
            <consortium name="Pathogen Informatics"/>
            <person name="Doyle S."/>
        </authorList>
    </citation>
    <scope>NUCLEOTIDE SEQUENCE [LARGE SCALE GENOMIC DNA]</scope>
    <source>
        <strain evidence="3 4">NCTC12714</strain>
    </source>
</reference>
<dbReference type="AlphaFoldDB" id="A0A377PTJ4"/>
<feature type="domain" description="PDZ" evidence="1">
    <location>
        <begin position="245"/>
        <end position="317"/>
    </location>
</feature>
<evidence type="ECO:0000313" key="4">
    <source>
        <dbReference type="Proteomes" id="UP000255139"/>
    </source>
</evidence>
<dbReference type="Pfam" id="PF13180">
    <property type="entry name" value="PDZ_2"/>
    <property type="match status" value="1"/>
</dbReference>
<sequence>MKKIPFILMRFLFVCAKVLNLQKRLIILCIVFLQLYANELEHELNKSGNRIPSTIRDSDNTADSRDIQVVEKDGMLYSNNQEVIDLFDKSVAEESIDYSHCAEYYKHASVNLGNGIYAIALKNGSIIGYSKIRPKSSKVKKYDQFSGLFSVGGSALKMAYELSDIDEYALNRELASTGIRGSRPGRFQKHQSNFLDYAKFSAPTQKNGVISNICYKIYGLGVGGHEFIEKKYIDRFLSQDEVYYGDLGVRFEVLNPQDATFGVKFADPFFPNNPFKRGDVLVSINDKAPKDLGDLEWIVATLPLGEEAVVKIRRGNEGIMHTFRVRVDKRFGGMLLPDSFLERFNVSISNDFVVQKVPSSGAFSKLKNGDKIIFINNIDMRQFNVKSTAERNQLFQELFTKIQGQQVDALALWQDEEKHRNQARTINNDILAQFQSKESSTNKNGFYRQLSDSMDNFINAEVMPREYTSNANKSQDDFNLESFRGDEILRDSDTKSMRTIYDIYDSRSETKSKDKKDSIKEYDILQKHGLGINFLVDRKGFQFRVPLE</sequence>
<evidence type="ECO:0000313" key="3">
    <source>
        <dbReference type="EMBL" id="STQ85732.1"/>
    </source>
</evidence>
<dbReference type="Proteomes" id="UP000255139">
    <property type="component" value="Unassembled WGS sequence"/>
</dbReference>
<evidence type="ECO:0000259" key="2">
    <source>
        <dbReference type="Pfam" id="PF24314"/>
    </source>
</evidence>
<dbReference type="RefSeq" id="WP_233708796.1">
    <property type="nucleotide sequence ID" value="NZ_FZML01000004.1"/>
</dbReference>
<name>A0A377PTJ4_9HELI</name>
<dbReference type="InterPro" id="IPR055911">
    <property type="entry name" value="DUF7488"/>
</dbReference>
<feature type="domain" description="DUF7488" evidence="2">
    <location>
        <begin position="95"/>
        <end position="240"/>
    </location>
</feature>